<evidence type="ECO:0000256" key="1">
    <source>
        <dbReference type="SAM" id="MobiDB-lite"/>
    </source>
</evidence>
<gene>
    <name evidence="2" type="ORF">E9232_002080</name>
</gene>
<accession>A0ABU1JLU8</accession>
<reference evidence="2 3" key="1">
    <citation type="submission" date="2023-07" db="EMBL/GenBank/DDBJ databases">
        <title>Sorghum-associated microbial communities from plants grown in Nebraska, USA.</title>
        <authorList>
            <person name="Schachtman D."/>
        </authorList>
    </citation>
    <scope>NUCLEOTIDE SEQUENCE [LARGE SCALE GENOMIC DNA]</scope>
    <source>
        <strain evidence="2 3">584</strain>
    </source>
</reference>
<dbReference type="EMBL" id="JAVDPW010000003">
    <property type="protein sequence ID" value="MDR6289565.1"/>
    <property type="molecule type" value="Genomic_DNA"/>
</dbReference>
<evidence type="ECO:0000313" key="3">
    <source>
        <dbReference type="Proteomes" id="UP001262410"/>
    </source>
</evidence>
<keyword evidence="3" id="KW-1185">Reference proteome</keyword>
<dbReference type="Proteomes" id="UP001262410">
    <property type="component" value="Unassembled WGS sequence"/>
</dbReference>
<feature type="region of interest" description="Disordered" evidence="1">
    <location>
        <begin position="170"/>
        <end position="192"/>
    </location>
</feature>
<organism evidence="2 3">
    <name type="scientific">Inquilinus ginsengisoli</name>
    <dbReference type="NCBI Taxonomy" id="363840"/>
    <lineage>
        <taxon>Bacteria</taxon>
        <taxon>Pseudomonadati</taxon>
        <taxon>Pseudomonadota</taxon>
        <taxon>Alphaproteobacteria</taxon>
        <taxon>Rhodospirillales</taxon>
        <taxon>Rhodospirillaceae</taxon>
        <taxon>Inquilinus</taxon>
    </lineage>
</organism>
<protein>
    <recommendedName>
        <fullName evidence="4">Nuclear transport factor 2 family protein</fullName>
    </recommendedName>
</protein>
<feature type="compositionally biased region" description="Basic and acidic residues" evidence="1">
    <location>
        <begin position="1"/>
        <end position="10"/>
    </location>
</feature>
<dbReference type="InterPro" id="IPR032710">
    <property type="entry name" value="NTF2-like_dom_sf"/>
</dbReference>
<sequence>MHSARPEDAISGHSRGGPTPDALEPAESSPSRSARISDRTRSQPIDQRMSCCKRKPSTPATAMTIPHRSSATQRFRSCGIAHEAVRARNSPVASAILLRGRGPEGKETMMSENLCQKLVSDEFGRAVERVYREWDRAWSEDDLDAMIALYVPDAVLESPLVAYLLGNKTGGEPRSRRCSRGQPRGSLAGGPSTARAISLMAGCWCGSIPGPHPRASKWTSSR</sequence>
<dbReference type="Gene3D" id="3.10.450.50">
    <property type="match status" value="1"/>
</dbReference>
<dbReference type="SUPFAM" id="SSF54427">
    <property type="entry name" value="NTF2-like"/>
    <property type="match status" value="1"/>
</dbReference>
<evidence type="ECO:0008006" key="4">
    <source>
        <dbReference type="Google" id="ProtNLM"/>
    </source>
</evidence>
<comment type="caution">
    <text evidence="2">The sequence shown here is derived from an EMBL/GenBank/DDBJ whole genome shotgun (WGS) entry which is preliminary data.</text>
</comment>
<proteinExistence type="predicted"/>
<feature type="region of interest" description="Disordered" evidence="1">
    <location>
        <begin position="1"/>
        <end position="73"/>
    </location>
</feature>
<name>A0ABU1JLU8_9PROT</name>
<evidence type="ECO:0000313" key="2">
    <source>
        <dbReference type="EMBL" id="MDR6289565.1"/>
    </source>
</evidence>